<dbReference type="PROSITE" id="PS50110">
    <property type="entry name" value="RESPONSE_REGULATORY"/>
    <property type="match status" value="1"/>
</dbReference>
<dbReference type="InterPro" id="IPR001610">
    <property type="entry name" value="PAC"/>
</dbReference>
<dbReference type="Pfam" id="PF08447">
    <property type="entry name" value="PAS_3"/>
    <property type="match status" value="2"/>
</dbReference>
<dbReference type="InterPro" id="IPR011006">
    <property type="entry name" value="CheY-like_superfamily"/>
</dbReference>
<dbReference type="SMART" id="SM00388">
    <property type="entry name" value="HisKA"/>
    <property type="match status" value="1"/>
</dbReference>
<feature type="domain" description="PAC" evidence="16">
    <location>
        <begin position="390"/>
        <end position="440"/>
    </location>
</feature>
<dbReference type="InterPro" id="IPR005467">
    <property type="entry name" value="His_kinase_dom"/>
</dbReference>
<feature type="domain" description="PAS" evidence="15">
    <location>
        <begin position="701"/>
        <end position="746"/>
    </location>
</feature>
<dbReference type="EMBL" id="FQZE01000035">
    <property type="protein sequence ID" value="SHJ86262.1"/>
    <property type="molecule type" value="Genomic_DNA"/>
</dbReference>
<dbReference type="InterPro" id="IPR000700">
    <property type="entry name" value="PAS-assoc_C"/>
</dbReference>
<evidence type="ECO:0000256" key="6">
    <source>
        <dbReference type="ARBA" id="ARBA00022741"/>
    </source>
</evidence>
<feature type="domain" description="PAS" evidence="15">
    <location>
        <begin position="471"/>
        <end position="517"/>
    </location>
</feature>
<evidence type="ECO:0000256" key="8">
    <source>
        <dbReference type="ARBA" id="ARBA00022840"/>
    </source>
</evidence>
<name>A0A1M6MS79_9BACT</name>
<comment type="catalytic activity">
    <reaction evidence="1">
        <text>ATP + protein L-histidine = ADP + protein N-phospho-L-histidine.</text>
        <dbReference type="EC" id="2.7.13.3"/>
    </reaction>
</comment>
<dbReference type="PRINTS" id="PR00344">
    <property type="entry name" value="BCTRLSENSOR"/>
</dbReference>
<dbReference type="SMART" id="SM00086">
    <property type="entry name" value="PAC"/>
    <property type="match status" value="3"/>
</dbReference>
<feature type="domain" description="PAS" evidence="15">
    <location>
        <begin position="572"/>
        <end position="644"/>
    </location>
</feature>
<dbReference type="FunFam" id="1.10.287.130:FF:000038">
    <property type="entry name" value="Sensory transduction histidine kinase"/>
    <property type="match status" value="1"/>
</dbReference>
<dbReference type="Proteomes" id="UP000184050">
    <property type="component" value="Unassembled WGS sequence"/>
</dbReference>
<feature type="domain" description="PAS" evidence="15">
    <location>
        <begin position="312"/>
        <end position="383"/>
    </location>
</feature>
<evidence type="ECO:0000256" key="10">
    <source>
        <dbReference type="ARBA" id="ARBA00023136"/>
    </source>
</evidence>
<feature type="modified residue" description="4-aspartylphosphate" evidence="12">
    <location>
        <position position="1134"/>
    </location>
</feature>
<dbReference type="CDD" id="cd00130">
    <property type="entry name" value="PAS"/>
    <property type="match status" value="4"/>
</dbReference>
<dbReference type="InterPro" id="IPR036097">
    <property type="entry name" value="HisK_dim/P_sf"/>
</dbReference>
<feature type="domain" description="Histidine kinase" evidence="13">
    <location>
        <begin position="839"/>
        <end position="1060"/>
    </location>
</feature>
<dbReference type="InterPro" id="IPR004358">
    <property type="entry name" value="Sig_transdc_His_kin-like_C"/>
</dbReference>
<dbReference type="InterPro" id="IPR029016">
    <property type="entry name" value="GAF-like_dom_sf"/>
</dbReference>
<dbReference type="InterPro" id="IPR036890">
    <property type="entry name" value="HATPase_C_sf"/>
</dbReference>
<keyword evidence="8" id="KW-0067">ATP-binding</keyword>
<gene>
    <name evidence="17" type="ORF">SAMN05444280_13531</name>
</gene>
<evidence type="ECO:0000256" key="11">
    <source>
        <dbReference type="ARBA" id="ARBA00023306"/>
    </source>
</evidence>
<evidence type="ECO:0000259" key="13">
    <source>
        <dbReference type="PROSITE" id="PS50109"/>
    </source>
</evidence>
<dbReference type="InterPro" id="IPR003661">
    <property type="entry name" value="HisK_dim/P_dom"/>
</dbReference>
<dbReference type="Gene3D" id="3.40.50.2300">
    <property type="match status" value="1"/>
</dbReference>
<evidence type="ECO:0000313" key="18">
    <source>
        <dbReference type="Proteomes" id="UP000184050"/>
    </source>
</evidence>
<dbReference type="EC" id="2.7.13.3" evidence="3"/>
<dbReference type="SUPFAM" id="SSF55781">
    <property type="entry name" value="GAF domain-like"/>
    <property type="match status" value="1"/>
</dbReference>
<keyword evidence="7" id="KW-0418">Kinase</keyword>
<evidence type="ECO:0000256" key="4">
    <source>
        <dbReference type="ARBA" id="ARBA00022553"/>
    </source>
</evidence>
<dbReference type="Pfam" id="PF02518">
    <property type="entry name" value="HATPase_c"/>
    <property type="match status" value="1"/>
</dbReference>
<keyword evidence="11" id="KW-0131">Cell cycle</keyword>
<feature type="domain" description="PAC" evidence="16">
    <location>
        <begin position="648"/>
        <end position="700"/>
    </location>
</feature>
<dbReference type="Gene3D" id="1.10.287.130">
    <property type="match status" value="1"/>
</dbReference>
<keyword evidence="5" id="KW-0808">Transferase</keyword>
<dbReference type="SUPFAM" id="SSF55785">
    <property type="entry name" value="PYP-like sensor domain (PAS domain)"/>
    <property type="match status" value="5"/>
</dbReference>
<feature type="domain" description="PAC" evidence="16">
    <location>
        <begin position="259"/>
        <end position="311"/>
    </location>
</feature>
<dbReference type="InterPro" id="IPR035965">
    <property type="entry name" value="PAS-like_dom_sf"/>
</dbReference>
<dbReference type="PROSITE" id="PS50109">
    <property type="entry name" value="HIS_KIN"/>
    <property type="match status" value="1"/>
</dbReference>
<dbReference type="RefSeq" id="WP_073172792.1">
    <property type="nucleotide sequence ID" value="NZ_FQZE01000035.1"/>
</dbReference>
<dbReference type="Gene3D" id="3.30.450.40">
    <property type="match status" value="1"/>
</dbReference>
<evidence type="ECO:0000256" key="9">
    <source>
        <dbReference type="ARBA" id="ARBA00023012"/>
    </source>
</evidence>
<dbReference type="GO" id="GO:0005524">
    <property type="term" value="F:ATP binding"/>
    <property type="evidence" value="ECO:0007669"/>
    <property type="project" value="UniProtKB-KW"/>
</dbReference>
<reference evidence="17 18" key="1">
    <citation type="submission" date="2016-11" db="EMBL/GenBank/DDBJ databases">
        <authorList>
            <person name="Jaros S."/>
            <person name="Januszkiewicz K."/>
            <person name="Wedrychowicz H."/>
        </authorList>
    </citation>
    <scope>NUCLEOTIDE SEQUENCE [LARGE SCALE GENOMIC DNA]</scope>
    <source>
        <strain evidence="17 18">DSM 27063</strain>
    </source>
</reference>
<keyword evidence="4 12" id="KW-0597">Phosphoprotein</keyword>
<dbReference type="Pfam" id="PF13426">
    <property type="entry name" value="PAS_9"/>
    <property type="match status" value="2"/>
</dbReference>
<evidence type="ECO:0000256" key="1">
    <source>
        <dbReference type="ARBA" id="ARBA00000085"/>
    </source>
</evidence>
<evidence type="ECO:0000259" key="15">
    <source>
        <dbReference type="PROSITE" id="PS50112"/>
    </source>
</evidence>
<dbReference type="CDD" id="cd16922">
    <property type="entry name" value="HATPase_EvgS-ArcB-TorS-like"/>
    <property type="match status" value="1"/>
</dbReference>
<evidence type="ECO:0000256" key="2">
    <source>
        <dbReference type="ARBA" id="ARBA00004370"/>
    </source>
</evidence>
<sequence length="1302" mass="148519">MPENQVTHLKNLISAKRAISQLVVKEKKEGALIKKVCAILVEKRGYLTAWAALSAENGKFHTFAEAGVGNEFKNLTEKLKKGELCGCCSKSFHQKKVVVTARPEKDCLDCPLSQKYTDRGSFSTPLIYENHVFGIFSASAPKKFVSEKEEQELFLEVADDLSFALHSLELEKKRSAAEEALRHEQFLLNTLMNNLPEHIYFKNRKSEFIRINKSMSKLFGLKKPEDAIGKTDFDFFTASHAQPAYEDEQKIIQSGNPVVGKEEKETWPDGTVTWVSSTKMPLKDKDGQITGTFGISTDITDRKETERRLMESENKFRKIGNSALDAVIMINSNDEVEFWNPAAEKMFGYTQEEIKDKKVHDLIMPRKYLKQQQIGWKEFLETGQGNAIGKVVELSALRANGEEFPIEIALSSMKMNESFWALASIRDITERKETEKALLERKQLVEKLTENIPGLVYQFRYYPSGHSSMPYASKSIETIFGVKPEEVKDDASKVFKVIHKDDLPEVIRSIKESFEKLTIWEANYRVVLPQKDARWLRGFSKPEKLPDGSVLWHGFIRDVTETKQWEEELKLQKEQFELAVNGSNDGIWDWNLKTNELFLSAKWKDQLGYKEDELSNEFSTFENLILPEDRSKVKNYVGSYLQGELADYDIEFRMRHKNGSIRWINARGEALRDKNGKPYRMAGSHTDITGRKEAEHKLQDAFSRVKVIMNSVQAGIILVRKKDRVVEDINPAVEKMLGIKKEDIVGYKCNKHICPNETGGCVVFDKGKSLDNAERSVKHISGKIIPVIKNAVITNIDGEEYLLESFVDISKQKEAEKELDIARLDAEAANKAKSEFLANMSHEIRTPMNSILGFSEVMLNTTHDEKNRGYLKTILNSGKTLLSLINDILDLSKIEAGRMEVSPEPMDMRVVLYEMEQIFTQKIQEKNLELITSVDEDFPLNITFDEVRLRQILLNIIGNAVKFTSAGFVKTEIKIVTKKDCFIDFEIAISDSGIGIAEEDQKRIFDSFSQQSGQESRNYEGTGLGLAISKKLCELMNGKIGLESKPGEGSKFTIAFSDVKYSDEFIEQQDIYSWDVNNIEFEPAKIMVVDDVPYNRDLVPSLLEGYNFTFYEAEDGKKALEAVGEYSPDLILMDIRMPGMNGYEATQIIKKDKTQKSIPVIALTASTMKTETEKINQLFDGYLRKPIQKKSLVNELIRHLPYKEESVENVASDSDNNKNAPVEIDAKTKKEYRDLYFDRIDELEGGMIIEELEDFTQKISEFAEKRKLPFLLEKAGELKENIADFDFDKIIKRLAELKKIGE</sequence>
<dbReference type="PANTHER" id="PTHR43047">
    <property type="entry name" value="TWO-COMPONENT HISTIDINE PROTEIN KINASE"/>
    <property type="match status" value="1"/>
</dbReference>
<dbReference type="GO" id="GO:0016020">
    <property type="term" value="C:membrane"/>
    <property type="evidence" value="ECO:0007669"/>
    <property type="project" value="UniProtKB-SubCell"/>
</dbReference>
<organism evidence="17 18">
    <name type="scientific">Tangfeifania diversioriginum</name>
    <dbReference type="NCBI Taxonomy" id="1168035"/>
    <lineage>
        <taxon>Bacteria</taxon>
        <taxon>Pseudomonadati</taxon>
        <taxon>Bacteroidota</taxon>
        <taxon>Bacteroidia</taxon>
        <taxon>Marinilabiliales</taxon>
        <taxon>Prolixibacteraceae</taxon>
        <taxon>Tangfeifania</taxon>
    </lineage>
</organism>
<dbReference type="OrthoDB" id="9796457at2"/>
<dbReference type="SUPFAM" id="SSF47384">
    <property type="entry name" value="Homodimeric domain of signal transducing histidine kinase"/>
    <property type="match status" value="1"/>
</dbReference>
<dbReference type="PROSITE" id="PS50113">
    <property type="entry name" value="PAC"/>
    <property type="match status" value="3"/>
</dbReference>
<evidence type="ECO:0000256" key="5">
    <source>
        <dbReference type="ARBA" id="ARBA00022679"/>
    </source>
</evidence>
<dbReference type="CDD" id="cd00082">
    <property type="entry name" value="HisKA"/>
    <property type="match status" value="1"/>
</dbReference>
<feature type="domain" description="Response regulatory" evidence="14">
    <location>
        <begin position="1085"/>
        <end position="1200"/>
    </location>
</feature>
<dbReference type="InterPro" id="IPR000014">
    <property type="entry name" value="PAS"/>
</dbReference>
<evidence type="ECO:0000256" key="3">
    <source>
        <dbReference type="ARBA" id="ARBA00012438"/>
    </source>
</evidence>
<dbReference type="InterPro" id="IPR001789">
    <property type="entry name" value="Sig_transdc_resp-reg_receiver"/>
</dbReference>
<dbReference type="InterPro" id="IPR013655">
    <property type="entry name" value="PAS_fold_3"/>
</dbReference>
<evidence type="ECO:0000256" key="7">
    <source>
        <dbReference type="ARBA" id="ARBA00022777"/>
    </source>
</evidence>
<keyword evidence="9" id="KW-0902">Two-component regulatory system</keyword>
<dbReference type="InterPro" id="IPR013656">
    <property type="entry name" value="PAS_4"/>
</dbReference>
<dbReference type="Pfam" id="PF08448">
    <property type="entry name" value="PAS_4"/>
    <property type="match status" value="1"/>
</dbReference>
<evidence type="ECO:0000313" key="17">
    <source>
        <dbReference type="EMBL" id="SHJ86262.1"/>
    </source>
</evidence>
<dbReference type="SMART" id="SM00448">
    <property type="entry name" value="REC"/>
    <property type="match status" value="1"/>
</dbReference>
<comment type="subcellular location">
    <subcellularLocation>
        <location evidence="2">Membrane</location>
    </subcellularLocation>
</comment>
<dbReference type="PROSITE" id="PS50112">
    <property type="entry name" value="PAS"/>
    <property type="match status" value="4"/>
</dbReference>
<dbReference type="GO" id="GO:0000155">
    <property type="term" value="F:phosphorelay sensor kinase activity"/>
    <property type="evidence" value="ECO:0007669"/>
    <property type="project" value="InterPro"/>
</dbReference>
<keyword evidence="6" id="KW-0547">Nucleotide-binding</keyword>
<keyword evidence="18" id="KW-1185">Reference proteome</keyword>
<dbReference type="SMART" id="SM00387">
    <property type="entry name" value="HATPase_c"/>
    <property type="match status" value="1"/>
</dbReference>
<dbReference type="InterPro" id="IPR003594">
    <property type="entry name" value="HATPase_dom"/>
</dbReference>
<dbReference type="Gene3D" id="3.30.565.10">
    <property type="entry name" value="Histidine kinase-like ATPase, C-terminal domain"/>
    <property type="match status" value="1"/>
</dbReference>
<proteinExistence type="predicted"/>
<dbReference type="SUPFAM" id="SSF55874">
    <property type="entry name" value="ATPase domain of HSP90 chaperone/DNA topoisomerase II/histidine kinase"/>
    <property type="match status" value="1"/>
</dbReference>
<keyword evidence="10" id="KW-0472">Membrane</keyword>
<protein>
    <recommendedName>
        <fullName evidence="3">histidine kinase</fullName>
        <ecNumber evidence="3">2.7.13.3</ecNumber>
    </recommendedName>
</protein>
<evidence type="ECO:0000259" key="14">
    <source>
        <dbReference type="PROSITE" id="PS50110"/>
    </source>
</evidence>
<dbReference type="Pfam" id="PF00072">
    <property type="entry name" value="Response_reg"/>
    <property type="match status" value="1"/>
</dbReference>
<dbReference type="Gene3D" id="3.30.450.20">
    <property type="entry name" value="PAS domain"/>
    <property type="match status" value="5"/>
</dbReference>
<accession>A0A1M6MS79</accession>
<dbReference type="NCBIfam" id="TIGR00229">
    <property type="entry name" value="sensory_box"/>
    <property type="match status" value="5"/>
</dbReference>
<evidence type="ECO:0000259" key="16">
    <source>
        <dbReference type="PROSITE" id="PS50113"/>
    </source>
</evidence>
<dbReference type="SUPFAM" id="SSF52172">
    <property type="entry name" value="CheY-like"/>
    <property type="match status" value="1"/>
</dbReference>
<dbReference type="SMART" id="SM00091">
    <property type="entry name" value="PAS"/>
    <property type="match status" value="5"/>
</dbReference>
<dbReference type="FunFam" id="3.30.565.10:FF:000010">
    <property type="entry name" value="Sensor histidine kinase RcsC"/>
    <property type="match status" value="1"/>
</dbReference>
<dbReference type="Pfam" id="PF00512">
    <property type="entry name" value="HisKA"/>
    <property type="match status" value="1"/>
</dbReference>
<evidence type="ECO:0000256" key="12">
    <source>
        <dbReference type="PROSITE-ProRule" id="PRU00169"/>
    </source>
</evidence>
<dbReference type="STRING" id="1168035.SAMN05444280_13531"/>